<feature type="compositionally biased region" description="Polar residues" evidence="1">
    <location>
        <begin position="42"/>
        <end position="64"/>
    </location>
</feature>
<name>A0ABM9GXV5_STRGL</name>
<accession>A0ABM9GXV5</accession>
<feature type="region of interest" description="Disordered" evidence="1">
    <location>
        <begin position="42"/>
        <end position="88"/>
    </location>
</feature>
<gene>
    <name evidence="2" type="ORF">SGL43_02963</name>
</gene>
<comment type="caution">
    <text evidence="2">The sequence shown here is derived from an EMBL/GenBank/DDBJ whole genome shotgun (WGS) entry which is preliminary data.</text>
</comment>
<protein>
    <submittedName>
        <fullName evidence="2">Uncharacterized protein</fullName>
    </submittedName>
</protein>
<feature type="compositionally biased region" description="Basic residues" evidence="1">
    <location>
        <begin position="70"/>
        <end position="81"/>
    </location>
</feature>
<proteinExistence type="predicted"/>
<organism evidence="2 3">
    <name type="scientific">Streptomyces globisporus</name>
    <dbReference type="NCBI Taxonomy" id="1908"/>
    <lineage>
        <taxon>Bacteria</taxon>
        <taxon>Bacillati</taxon>
        <taxon>Actinomycetota</taxon>
        <taxon>Actinomycetes</taxon>
        <taxon>Kitasatosporales</taxon>
        <taxon>Streptomycetaceae</taxon>
        <taxon>Streptomyces</taxon>
    </lineage>
</organism>
<dbReference type="Proteomes" id="UP001154015">
    <property type="component" value="Unassembled WGS sequence"/>
</dbReference>
<evidence type="ECO:0000256" key="1">
    <source>
        <dbReference type="SAM" id="MobiDB-lite"/>
    </source>
</evidence>
<dbReference type="EMBL" id="CAKXYP010000008">
    <property type="protein sequence ID" value="CAH9415942.1"/>
    <property type="molecule type" value="Genomic_DNA"/>
</dbReference>
<keyword evidence="3" id="KW-1185">Reference proteome</keyword>
<evidence type="ECO:0000313" key="3">
    <source>
        <dbReference type="Proteomes" id="UP001154015"/>
    </source>
</evidence>
<evidence type="ECO:0000313" key="2">
    <source>
        <dbReference type="EMBL" id="CAH9415942.1"/>
    </source>
</evidence>
<sequence>MVGRNVHGWLQPSVGPVRRTINADIHCPAIAVTTTITAAVNESSQDRSSTTCQNTVHSPMTTLEKTSRASQRRHPRRRHGKAGLLPLC</sequence>
<reference evidence="2" key="1">
    <citation type="submission" date="2022-03" db="EMBL/GenBank/DDBJ databases">
        <authorList>
            <person name="Leyn A S."/>
        </authorList>
    </citation>
    <scope>NUCLEOTIDE SEQUENCE</scope>
    <source>
        <strain evidence="2">Streptomyces globisporus 4-3</strain>
    </source>
</reference>